<dbReference type="GO" id="GO:0016887">
    <property type="term" value="F:ATP hydrolysis activity"/>
    <property type="evidence" value="ECO:0007669"/>
    <property type="project" value="InterPro"/>
</dbReference>
<dbReference type="RefSeq" id="WP_218111477.1">
    <property type="nucleotide sequence ID" value="NZ_CP065383.1"/>
</dbReference>
<evidence type="ECO:0000256" key="5">
    <source>
        <dbReference type="ARBA" id="ARBA00022737"/>
    </source>
</evidence>
<protein>
    <submittedName>
        <fullName evidence="11">Ribose import ATP-binding protein RbsA</fullName>
    </submittedName>
</protein>
<name>A0A7T1F3L1_ATRLM</name>
<evidence type="ECO:0000313" key="12">
    <source>
        <dbReference type="Proteomes" id="UP000594463"/>
    </source>
</evidence>
<evidence type="ECO:0000256" key="4">
    <source>
        <dbReference type="ARBA" id="ARBA00022597"/>
    </source>
</evidence>
<dbReference type="GO" id="GO:0005524">
    <property type="term" value="F:ATP binding"/>
    <property type="evidence" value="ECO:0007669"/>
    <property type="project" value="UniProtKB-KW"/>
</dbReference>
<keyword evidence="3" id="KW-1003">Cell membrane</keyword>
<dbReference type="InterPro" id="IPR027417">
    <property type="entry name" value="P-loop_NTPase"/>
</dbReference>
<dbReference type="SUPFAM" id="SSF52540">
    <property type="entry name" value="P-loop containing nucleoside triphosphate hydrolases"/>
    <property type="match status" value="2"/>
</dbReference>
<evidence type="ECO:0000256" key="7">
    <source>
        <dbReference type="ARBA" id="ARBA00022840"/>
    </source>
</evidence>
<dbReference type="FunFam" id="3.40.50.300:FF:000127">
    <property type="entry name" value="Ribose import ATP-binding protein RbsA"/>
    <property type="match status" value="1"/>
</dbReference>
<evidence type="ECO:0000256" key="6">
    <source>
        <dbReference type="ARBA" id="ARBA00022741"/>
    </source>
</evidence>
<sequence>MVGEYILEMKGISKAFPGVQALKRVDFNLQRGEVHALVGENGAGKSTLVKILSGVYKKDEGDIVLNGKKVDIGTPQIARELGIATIYQELAMVPQLSVAENIFLGRPIFGKFHFINRTAMEEKAKVLLESLGVSIQPSKLVEDLSIGQRQLVEIAKALSLDAKIIVMDEPTSSLSQTETEYLFKVIDRLKSNGISIVYISHRFEEILNVADQISIIRDGNNVGTLSGKSATHEKIIELMVGRRIEEFYVKVNVEYGEPVFCVENLWRKGVFYDINFEVREGEILGITGLVGAGKSEVVRSIFGLDPLDGGKVLFNNKEIFIKSPINARHLGIGFLPETRKEEGLMLPLSVRRNISITILDSLCKWGLINSLNEVQLVEDYVKTLKIKTPTIEEITVNLSGGNQQKVAIAKWLGIMPKLLILDEPTKGIDVGAKSEIYALISELVKNKVGVVLVSSDLDEVMAISDRLIVMHEGVITGYFKTKEVSKINVLSAATGFNNPQTTNFSGTVAR</sequence>
<dbReference type="Gene3D" id="3.40.50.300">
    <property type="entry name" value="P-loop containing nucleotide triphosphate hydrolases"/>
    <property type="match status" value="2"/>
</dbReference>
<keyword evidence="9" id="KW-0472">Membrane</keyword>
<dbReference type="InterPro" id="IPR017871">
    <property type="entry name" value="ABC_transporter-like_CS"/>
</dbReference>
<keyword evidence="2" id="KW-0813">Transport</keyword>
<feature type="domain" description="ABC transporter" evidence="10">
    <location>
        <begin position="7"/>
        <end position="243"/>
    </location>
</feature>
<keyword evidence="4" id="KW-0762">Sugar transport</keyword>
<dbReference type="CDD" id="cd03215">
    <property type="entry name" value="ABC_Carb_Monos_II"/>
    <property type="match status" value="1"/>
</dbReference>
<keyword evidence="8" id="KW-1278">Translocase</keyword>
<dbReference type="InterPro" id="IPR003439">
    <property type="entry name" value="ABC_transporter-like_ATP-bd"/>
</dbReference>
<evidence type="ECO:0000256" key="3">
    <source>
        <dbReference type="ARBA" id="ARBA00022475"/>
    </source>
</evidence>
<accession>A0A7T1F3L1</accession>
<dbReference type="PANTHER" id="PTHR43790:SF3">
    <property type="entry name" value="D-ALLOSE IMPORT ATP-BINDING PROTEIN ALSA-RELATED"/>
    <property type="match status" value="1"/>
</dbReference>
<dbReference type="PROSITE" id="PS00211">
    <property type="entry name" value="ABC_TRANSPORTER_1"/>
    <property type="match status" value="1"/>
</dbReference>
<gene>
    <name evidence="11" type="primary">rbsA_20</name>
    <name evidence="11" type="ORF">RT761_02215</name>
</gene>
<dbReference type="PANTHER" id="PTHR43790">
    <property type="entry name" value="CARBOHYDRATE TRANSPORT ATP-BINDING PROTEIN MG119-RELATED"/>
    <property type="match status" value="1"/>
</dbReference>
<dbReference type="SMART" id="SM00382">
    <property type="entry name" value="AAA"/>
    <property type="match status" value="2"/>
</dbReference>
<dbReference type="InterPro" id="IPR003593">
    <property type="entry name" value="AAA+_ATPase"/>
</dbReference>
<evidence type="ECO:0000256" key="8">
    <source>
        <dbReference type="ARBA" id="ARBA00022967"/>
    </source>
</evidence>
<dbReference type="EMBL" id="CP065383">
    <property type="protein sequence ID" value="QPM68987.1"/>
    <property type="molecule type" value="Genomic_DNA"/>
</dbReference>
<evidence type="ECO:0000313" key="11">
    <source>
        <dbReference type="EMBL" id="QPM68987.1"/>
    </source>
</evidence>
<reference evidence="11 12" key="1">
    <citation type="journal article" date="2021" name="Nat. Commun.">
        <title>Isolation of a member of the candidate phylum Atribacteria reveals a unique cell membrane structure.</title>
        <authorList>
            <person name="Taiki K."/>
            <person name="Nobu M.K."/>
            <person name="Kusada H."/>
            <person name="Meng X.-Y."/>
            <person name="Hosoki N."/>
            <person name="Uematsu K."/>
            <person name="Yoshioka H."/>
            <person name="Kamagata Y."/>
            <person name="Tamaki H."/>
        </authorList>
    </citation>
    <scope>NUCLEOTIDE SEQUENCE [LARGE SCALE GENOMIC DNA]</scope>
    <source>
        <strain evidence="11 12">RT761</strain>
    </source>
</reference>
<evidence type="ECO:0000256" key="9">
    <source>
        <dbReference type="ARBA" id="ARBA00023136"/>
    </source>
</evidence>
<keyword evidence="7 11" id="KW-0067">ATP-binding</keyword>
<keyword evidence="5" id="KW-0677">Repeat</keyword>
<comment type="subcellular location">
    <subcellularLocation>
        <location evidence="1">Cell membrane</location>
        <topology evidence="1">Peripheral membrane protein</topology>
    </subcellularLocation>
</comment>
<evidence type="ECO:0000256" key="1">
    <source>
        <dbReference type="ARBA" id="ARBA00004202"/>
    </source>
</evidence>
<evidence type="ECO:0000256" key="2">
    <source>
        <dbReference type="ARBA" id="ARBA00022448"/>
    </source>
</evidence>
<dbReference type="AlphaFoldDB" id="A0A7T1F3L1"/>
<dbReference type="KEGG" id="alam:RT761_02215"/>
<evidence type="ECO:0000259" key="10">
    <source>
        <dbReference type="PROSITE" id="PS50893"/>
    </source>
</evidence>
<dbReference type="GO" id="GO:0005886">
    <property type="term" value="C:plasma membrane"/>
    <property type="evidence" value="ECO:0007669"/>
    <property type="project" value="UniProtKB-SubCell"/>
</dbReference>
<dbReference type="Pfam" id="PF00005">
    <property type="entry name" value="ABC_tran"/>
    <property type="match status" value="2"/>
</dbReference>
<dbReference type="PROSITE" id="PS50893">
    <property type="entry name" value="ABC_TRANSPORTER_2"/>
    <property type="match status" value="2"/>
</dbReference>
<feature type="domain" description="ABC transporter" evidence="10">
    <location>
        <begin position="253"/>
        <end position="497"/>
    </location>
</feature>
<organism evidence="11 12">
    <name type="scientific">Atribacter laminatus</name>
    <dbReference type="NCBI Taxonomy" id="2847778"/>
    <lineage>
        <taxon>Bacteria</taxon>
        <taxon>Pseudomonadati</taxon>
        <taxon>Atribacterota</taxon>
        <taxon>Atribacteria</taxon>
        <taxon>Atribacterales</taxon>
        <taxon>Atribacteraceae</taxon>
        <taxon>Atribacter</taxon>
    </lineage>
</organism>
<keyword evidence="6" id="KW-0547">Nucleotide-binding</keyword>
<dbReference type="InterPro" id="IPR050107">
    <property type="entry name" value="ABC_carbohydrate_import_ATPase"/>
</dbReference>
<dbReference type="Proteomes" id="UP000594463">
    <property type="component" value="Chromosome"/>
</dbReference>
<keyword evidence="12" id="KW-1185">Reference proteome</keyword>
<proteinExistence type="predicted"/>
<dbReference type="CDD" id="cd03216">
    <property type="entry name" value="ABC_Carb_Monos_I"/>
    <property type="match status" value="1"/>
</dbReference>